<dbReference type="OrthoDB" id="244732at2"/>
<keyword evidence="4" id="KW-1185">Reference proteome</keyword>
<dbReference type="Proteomes" id="UP000318878">
    <property type="component" value="Unassembled WGS sequence"/>
</dbReference>
<dbReference type="RefSeq" id="WP_146429848.1">
    <property type="nucleotide sequence ID" value="NZ_SJPF01000001.1"/>
</dbReference>
<dbReference type="PANTHER" id="PTHR34512">
    <property type="entry name" value="CELL SURFACE PROTEIN"/>
    <property type="match status" value="1"/>
</dbReference>
<feature type="domain" description="Pyrrolo-quinoline quinone repeat" evidence="2">
    <location>
        <begin position="515"/>
        <end position="742"/>
    </location>
</feature>
<evidence type="ECO:0000259" key="2">
    <source>
        <dbReference type="Pfam" id="PF13360"/>
    </source>
</evidence>
<name>A0A5C5VQ07_9BACT</name>
<feature type="signal peptide" evidence="1">
    <location>
        <begin position="1"/>
        <end position="24"/>
    </location>
</feature>
<sequence length="812" mass="89532" precursor="true">MKFLRFLHCVTLLAAGLGIGLAQADLVHAQIRFLPQPPPTRGQFSLTVDLPELTNESQQLLVQLEQRLRDEQWQEAIEGYRRLVSAHGDQLFEADSLTLQSGDQFIFYVGLRRRLHTQLAEIARRRPELLTPYREQTDVAAKRAYDAAIEAHDTGALETAIERYFLASDTDQALLALGDMRLERGEFAAARAAWEQIDPRLRTPHDEKSLLYAFPGQPLWVAVDGVDWQLDGAEIKKLLLDPQRHSAHRSVPTTEIPLADLLARLTLASALEGDQRRATIEHDLLKRLAPEAEGMIAGKRQRLDTALKSILEDAAGKQYELQFVDDWKTFAGSQERNAVADRSPAAAKLVWSTELPTPPSSMRLAGLPEMLQSGEPPLSYYPIAVDGELFVNDPQRLRALRLQDGTPAWPTGGDNDPKNPDYGMFHRSGVDLSNGLRLGNTNQWQDRQLPKMESAIGAPRYTLSASGRLMAARQGASLSVYTERPSTFFKSAEMYVIDLAAEGRIASIIAANDPGEQEWEFEGTGLIDDGRLYVAMTKNGVRSESAIACYDASTARRIWRRTVCSTEPYGAGLVLGDKAGQRSHNLLTLADGVLYYNTNRGVIAAVSAAAGEIQWLTLYPRGPLEAGTMTQANQQLTRDLNPCIVTGDMVIAMPADCDRIIALDAATGKLQWQTVPGGVQATHLLGTTKDDLIVSGEQLFWIRLDSGRLRCQFPNPRDPDNPQAERPPLGYGRGVLARDTIYWPTLEAVYVLKQQVGPEEKPVAAREPIHLQQLGLKGGNLAISGDYLVVASATQLSVLTDLSEEEASEPSR</sequence>
<dbReference type="InterPro" id="IPR011047">
    <property type="entry name" value="Quinoprotein_ADH-like_sf"/>
</dbReference>
<accession>A0A5C5VQ07</accession>
<dbReference type="PANTHER" id="PTHR34512:SF30">
    <property type="entry name" value="OUTER MEMBRANE PROTEIN ASSEMBLY FACTOR BAMB"/>
    <property type="match status" value="1"/>
</dbReference>
<dbReference type="InterPro" id="IPR002372">
    <property type="entry name" value="PQQ_rpt_dom"/>
</dbReference>
<dbReference type="Pfam" id="PF13360">
    <property type="entry name" value="PQQ_2"/>
    <property type="match status" value="1"/>
</dbReference>
<gene>
    <name evidence="3" type="ORF">Enr8_14030</name>
</gene>
<dbReference type="AlphaFoldDB" id="A0A5C5VQ07"/>
<protein>
    <submittedName>
        <fullName evidence="3">PQQ enzyme repeat protein</fullName>
    </submittedName>
</protein>
<reference evidence="3 4" key="1">
    <citation type="submission" date="2019-02" db="EMBL/GenBank/DDBJ databases">
        <title>Deep-cultivation of Planctomycetes and their phenomic and genomic characterization uncovers novel biology.</title>
        <authorList>
            <person name="Wiegand S."/>
            <person name="Jogler M."/>
            <person name="Boedeker C."/>
            <person name="Pinto D."/>
            <person name="Vollmers J."/>
            <person name="Rivas-Marin E."/>
            <person name="Kohn T."/>
            <person name="Peeters S.H."/>
            <person name="Heuer A."/>
            <person name="Rast P."/>
            <person name="Oberbeckmann S."/>
            <person name="Bunk B."/>
            <person name="Jeske O."/>
            <person name="Meyerdierks A."/>
            <person name="Storesund J.E."/>
            <person name="Kallscheuer N."/>
            <person name="Luecker S."/>
            <person name="Lage O.M."/>
            <person name="Pohl T."/>
            <person name="Merkel B.J."/>
            <person name="Hornburger P."/>
            <person name="Mueller R.-W."/>
            <person name="Bruemmer F."/>
            <person name="Labrenz M."/>
            <person name="Spormann A.M."/>
            <person name="Op Den Camp H."/>
            <person name="Overmann J."/>
            <person name="Amann R."/>
            <person name="Jetten M.S.M."/>
            <person name="Mascher T."/>
            <person name="Medema M.H."/>
            <person name="Devos D.P."/>
            <person name="Kaster A.-K."/>
            <person name="Ovreas L."/>
            <person name="Rohde M."/>
            <person name="Galperin M.Y."/>
            <person name="Jogler C."/>
        </authorList>
    </citation>
    <scope>NUCLEOTIDE SEQUENCE [LARGE SCALE GENOMIC DNA]</scope>
    <source>
        <strain evidence="3 4">Enr8</strain>
    </source>
</reference>
<keyword evidence="1" id="KW-0732">Signal</keyword>
<evidence type="ECO:0000256" key="1">
    <source>
        <dbReference type="SAM" id="SignalP"/>
    </source>
</evidence>
<proteinExistence type="predicted"/>
<feature type="chain" id="PRO_5022738171" evidence="1">
    <location>
        <begin position="25"/>
        <end position="812"/>
    </location>
</feature>
<dbReference type="EMBL" id="SJPF01000001">
    <property type="protein sequence ID" value="TWT39702.1"/>
    <property type="molecule type" value="Genomic_DNA"/>
</dbReference>
<evidence type="ECO:0000313" key="3">
    <source>
        <dbReference type="EMBL" id="TWT39702.1"/>
    </source>
</evidence>
<evidence type="ECO:0000313" key="4">
    <source>
        <dbReference type="Proteomes" id="UP000318878"/>
    </source>
</evidence>
<dbReference type="Gene3D" id="2.130.10.10">
    <property type="entry name" value="YVTN repeat-like/Quinoprotein amine dehydrogenase"/>
    <property type="match status" value="2"/>
</dbReference>
<dbReference type="InterPro" id="IPR015943">
    <property type="entry name" value="WD40/YVTN_repeat-like_dom_sf"/>
</dbReference>
<comment type="caution">
    <text evidence="3">The sequence shown here is derived from an EMBL/GenBank/DDBJ whole genome shotgun (WGS) entry which is preliminary data.</text>
</comment>
<dbReference type="SUPFAM" id="SSF50998">
    <property type="entry name" value="Quinoprotein alcohol dehydrogenase-like"/>
    <property type="match status" value="1"/>
</dbReference>
<organism evidence="3 4">
    <name type="scientific">Blastopirellula retiformator</name>
    <dbReference type="NCBI Taxonomy" id="2527970"/>
    <lineage>
        <taxon>Bacteria</taxon>
        <taxon>Pseudomonadati</taxon>
        <taxon>Planctomycetota</taxon>
        <taxon>Planctomycetia</taxon>
        <taxon>Pirellulales</taxon>
        <taxon>Pirellulaceae</taxon>
        <taxon>Blastopirellula</taxon>
    </lineage>
</organism>